<dbReference type="Pfam" id="PF07313">
    <property type="entry name" value="AmiA-like"/>
    <property type="match status" value="1"/>
</dbReference>
<evidence type="ECO:0000313" key="3">
    <source>
        <dbReference type="Proteomes" id="UP000217954"/>
    </source>
</evidence>
<dbReference type="EMBL" id="AP018165">
    <property type="protein sequence ID" value="BAX98794.1"/>
    <property type="molecule type" value="Genomic_DNA"/>
</dbReference>
<gene>
    <name evidence="2" type="ORF">MSTE_03493</name>
</gene>
<accession>A0A1Z4F0T2</accession>
<sequence>MTPTMRRVSERRGYRLFALLALICALCASPVAAADTVQISPANERRLQELLAERNRIEVENPAQLSAAVSALFLHVPYGADTLIGSASIPEQLVVELTRVDCFTYADYVEALKRSGDRADFIAQLTQIRYRGGEISFTQRRHFFTDWAADAPANATDVTTSLGVPAEQVAKTLNVKDSGGNYLPGLPTRPRTVAYIPSARVSDVVIANLHDGDYLGAYATAGGLDVTHVGIFLRTPNGPVMRNASSLRANNQVVDTPLGEYLGTVPGIVVLRPTR</sequence>
<dbReference type="AlphaFoldDB" id="A0A1Z4F0T2"/>
<name>A0A1Z4F0T2_9MYCO</name>
<protein>
    <recommendedName>
        <fullName evidence="4">DUF1460 domain-containing protein</fullName>
    </recommendedName>
</protein>
<dbReference type="InterPro" id="IPR010846">
    <property type="entry name" value="AmiA-like"/>
</dbReference>
<evidence type="ECO:0000313" key="2">
    <source>
        <dbReference type="EMBL" id="BAX98794.1"/>
    </source>
</evidence>
<dbReference type="OrthoDB" id="9796191at2"/>
<keyword evidence="1" id="KW-0732">Signal</keyword>
<dbReference type="RefSeq" id="WP_096503026.1">
    <property type="nucleotide sequence ID" value="NZ_AP018165.1"/>
</dbReference>
<dbReference type="InterPro" id="IPR038765">
    <property type="entry name" value="Papain-like_cys_pep_sf"/>
</dbReference>
<evidence type="ECO:0008006" key="4">
    <source>
        <dbReference type="Google" id="ProtNLM"/>
    </source>
</evidence>
<evidence type="ECO:0000256" key="1">
    <source>
        <dbReference type="SAM" id="SignalP"/>
    </source>
</evidence>
<reference evidence="2 3" key="2">
    <citation type="journal article" date="2017" name="Int. J. Syst. Evol. Microbiol.">
        <title>Mycobacterium stephanolepidis sp. nov., a rapidly growing species related to Mycobacterium chelonae, isolated from marine teleost fish, Stephanolepis cirrhifer.</title>
        <authorList>
            <person name="Fukano H."/>
            <person name="Wada S."/>
            <person name="Kurata O."/>
            <person name="Katayama K."/>
            <person name="Fujiwara N."/>
            <person name="Hoshino Y."/>
        </authorList>
    </citation>
    <scope>NUCLEOTIDE SEQUENCE [LARGE SCALE GENOMIC DNA]</scope>
    <source>
        <strain evidence="2 3">NJB0901</strain>
    </source>
</reference>
<dbReference type="Gene3D" id="1.10.3670.10">
    <property type="entry name" value="Putative xylanase like domain"/>
    <property type="match status" value="1"/>
</dbReference>
<keyword evidence="3" id="KW-1185">Reference proteome</keyword>
<dbReference type="Proteomes" id="UP000217954">
    <property type="component" value="Chromosome"/>
</dbReference>
<dbReference type="KEGG" id="mste:MSTE_03493"/>
<reference evidence="3" key="1">
    <citation type="journal article" date="2017" name="Genome Announc.">
        <title>Complete Genome Sequence of Mycobacterium stephanolepidis.</title>
        <authorList>
            <person name="Fukano H."/>
            <person name="Yoshida M."/>
            <person name="Katayama Y."/>
            <person name="Omatsu T."/>
            <person name="Mizutani T."/>
            <person name="Kurata O."/>
            <person name="Wada S."/>
            <person name="Hoshino Y."/>
        </authorList>
    </citation>
    <scope>NUCLEOTIDE SEQUENCE [LARGE SCALE GENOMIC DNA]</scope>
    <source>
        <strain evidence="3">NJB0901</strain>
    </source>
</reference>
<dbReference type="Gene3D" id="2.30.260.10">
    <property type="entry name" value="putative xylanase like domain"/>
    <property type="match status" value="1"/>
</dbReference>
<organism evidence="2 3">
    <name type="scientific">[Mycobacterium] stephanolepidis</name>
    <dbReference type="NCBI Taxonomy" id="1520670"/>
    <lineage>
        <taxon>Bacteria</taxon>
        <taxon>Bacillati</taxon>
        <taxon>Actinomycetota</taxon>
        <taxon>Actinomycetes</taxon>
        <taxon>Mycobacteriales</taxon>
        <taxon>Mycobacteriaceae</taxon>
        <taxon>Mycobacteroides</taxon>
    </lineage>
</organism>
<dbReference type="SUPFAM" id="SSF54001">
    <property type="entry name" value="Cysteine proteinases"/>
    <property type="match status" value="1"/>
</dbReference>
<feature type="chain" id="PRO_5012689949" description="DUF1460 domain-containing protein" evidence="1">
    <location>
        <begin position="34"/>
        <end position="275"/>
    </location>
</feature>
<feature type="signal peptide" evidence="1">
    <location>
        <begin position="1"/>
        <end position="33"/>
    </location>
</feature>
<proteinExistence type="predicted"/>